<proteinExistence type="predicted"/>
<accession>A0ABN1QD24</accession>
<protein>
    <recommendedName>
        <fullName evidence="3">Secreted protein</fullName>
    </recommendedName>
</protein>
<name>A0ABN1QD24_9ACTN</name>
<organism evidence="1 2">
    <name type="scientific">Nonomuraea longicatena</name>
    <dbReference type="NCBI Taxonomy" id="83682"/>
    <lineage>
        <taxon>Bacteria</taxon>
        <taxon>Bacillati</taxon>
        <taxon>Actinomycetota</taxon>
        <taxon>Actinomycetes</taxon>
        <taxon>Streptosporangiales</taxon>
        <taxon>Streptosporangiaceae</taxon>
        <taxon>Nonomuraea</taxon>
    </lineage>
</organism>
<sequence>MLGVAMLAPAILAGGLMVGELTGYEAEAQEPGAGMAVGPGTLAFEPIYVPAPLRPDLIYEGIVPRMQTEDPVREAPVEVVPEVRAEVPATVRRVVDLPAEQPEQRDRCPGEWEETWLWELCLANLRDEG</sequence>
<comment type="caution">
    <text evidence="1">The sequence shown here is derived from an EMBL/GenBank/DDBJ whole genome shotgun (WGS) entry which is preliminary data.</text>
</comment>
<reference evidence="1 2" key="1">
    <citation type="journal article" date="2019" name="Int. J. Syst. Evol. Microbiol.">
        <title>The Global Catalogue of Microorganisms (GCM) 10K type strain sequencing project: providing services to taxonomists for standard genome sequencing and annotation.</title>
        <authorList>
            <consortium name="The Broad Institute Genomics Platform"/>
            <consortium name="The Broad Institute Genome Sequencing Center for Infectious Disease"/>
            <person name="Wu L."/>
            <person name="Ma J."/>
        </authorList>
    </citation>
    <scope>NUCLEOTIDE SEQUENCE [LARGE SCALE GENOMIC DNA]</scope>
    <source>
        <strain evidence="1 2">JCM 11136</strain>
    </source>
</reference>
<keyword evidence="2" id="KW-1185">Reference proteome</keyword>
<evidence type="ECO:0008006" key="3">
    <source>
        <dbReference type="Google" id="ProtNLM"/>
    </source>
</evidence>
<dbReference type="EMBL" id="BAAAHQ010000027">
    <property type="protein sequence ID" value="GAA0940948.1"/>
    <property type="molecule type" value="Genomic_DNA"/>
</dbReference>
<gene>
    <name evidence="1" type="ORF">GCM10009560_52640</name>
</gene>
<dbReference type="Proteomes" id="UP001501578">
    <property type="component" value="Unassembled WGS sequence"/>
</dbReference>
<evidence type="ECO:0000313" key="1">
    <source>
        <dbReference type="EMBL" id="GAA0940948.1"/>
    </source>
</evidence>
<evidence type="ECO:0000313" key="2">
    <source>
        <dbReference type="Proteomes" id="UP001501578"/>
    </source>
</evidence>